<evidence type="ECO:0000313" key="2">
    <source>
        <dbReference type="Proteomes" id="UP000235965"/>
    </source>
</evidence>
<dbReference type="InParanoid" id="A0A2J7R9V3"/>
<gene>
    <name evidence="1" type="ORF">B7P43_G11941</name>
</gene>
<dbReference type="Proteomes" id="UP000235965">
    <property type="component" value="Unassembled WGS sequence"/>
</dbReference>
<sequence length="74" mass="8377">TVGRTLWTGDQPVARPISAHRTTQTQYMCPILNGFRDRAISLYCTLYRQATRHVLTRGAECTDVDGGIFENVLY</sequence>
<organism evidence="1 2">
    <name type="scientific">Cryptotermes secundus</name>
    <dbReference type="NCBI Taxonomy" id="105785"/>
    <lineage>
        <taxon>Eukaryota</taxon>
        <taxon>Metazoa</taxon>
        <taxon>Ecdysozoa</taxon>
        <taxon>Arthropoda</taxon>
        <taxon>Hexapoda</taxon>
        <taxon>Insecta</taxon>
        <taxon>Pterygota</taxon>
        <taxon>Neoptera</taxon>
        <taxon>Polyneoptera</taxon>
        <taxon>Dictyoptera</taxon>
        <taxon>Blattodea</taxon>
        <taxon>Blattoidea</taxon>
        <taxon>Termitoidae</taxon>
        <taxon>Kalotermitidae</taxon>
        <taxon>Cryptotermitinae</taxon>
        <taxon>Cryptotermes</taxon>
    </lineage>
</organism>
<accession>A0A2J7R9V3</accession>
<keyword evidence="2" id="KW-1185">Reference proteome</keyword>
<feature type="non-terminal residue" evidence="1">
    <location>
        <position position="1"/>
    </location>
</feature>
<name>A0A2J7R9V3_9NEOP</name>
<reference evidence="1 2" key="1">
    <citation type="submission" date="2017-12" db="EMBL/GenBank/DDBJ databases">
        <title>Hemimetabolous genomes reveal molecular basis of termite eusociality.</title>
        <authorList>
            <person name="Harrison M.C."/>
            <person name="Jongepier E."/>
            <person name="Robertson H.M."/>
            <person name="Arning N."/>
            <person name="Bitard-Feildel T."/>
            <person name="Chao H."/>
            <person name="Childers C.P."/>
            <person name="Dinh H."/>
            <person name="Doddapaneni H."/>
            <person name="Dugan S."/>
            <person name="Gowin J."/>
            <person name="Greiner C."/>
            <person name="Han Y."/>
            <person name="Hu H."/>
            <person name="Hughes D.S.T."/>
            <person name="Huylmans A.-K."/>
            <person name="Kemena C."/>
            <person name="Kremer L.P.M."/>
            <person name="Lee S.L."/>
            <person name="Lopez-Ezquerra A."/>
            <person name="Mallet L."/>
            <person name="Monroy-Kuhn J.M."/>
            <person name="Moser A."/>
            <person name="Murali S.C."/>
            <person name="Muzny D.M."/>
            <person name="Otani S."/>
            <person name="Piulachs M.-D."/>
            <person name="Poelchau M."/>
            <person name="Qu J."/>
            <person name="Schaub F."/>
            <person name="Wada-Katsumata A."/>
            <person name="Worley K.C."/>
            <person name="Xie Q."/>
            <person name="Ylla G."/>
            <person name="Poulsen M."/>
            <person name="Gibbs R.A."/>
            <person name="Schal C."/>
            <person name="Richards S."/>
            <person name="Belles X."/>
            <person name="Korb J."/>
            <person name="Bornberg-Bauer E."/>
        </authorList>
    </citation>
    <scope>NUCLEOTIDE SEQUENCE [LARGE SCALE GENOMIC DNA]</scope>
    <source>
        <tissue evidence="1">Whole body</tissue>
    </source>
</reference>
<evidence type="ECO:0000313" key="1">
    <source>
        <dbReference type="EMBL" id="PNF37618.1"/>
    </source>
</evidence>
<proteinExistence type="predicted"/>
<dbReference type="AlphaFoldDB" id="A0A2J7R9V3"/>
<protein>
    <submittedName>
        <fullName evidence="1">Uncharacterized protein</fullName>
    </submittedName>
</protein>
<comment type="caution">
    <text evidence="1">The sequence shown here is derived from an EMBL/GenBank/DDBJ whole genome shotgun (WGS) entry which is preliminary data.</text>
</comment>
<dbReference type="EMBL" id="NEVH01006580">
    <property type="protein sequence ID" value="PNF37618.1"/>
    <property type="molecule type" value="Genomic_DNA"/>
</dbReference>